<accession>A0A0S4TV46</accession>
<dbReference type="Pfam" id="PF03466">
    <property type="entry name" value="LysR_substrate"/>
    <property type="match status" value="1"/>
</dbReference>
<dbReference type="SUPFAM" id="SSF53850">
    <property type="entry name" value="Periplasmic binding protein-like II"/>
    <property type="match status" value="1"/>
</dbReference>
<protein>
    <submittedName>
        <fullName evidence="2">Transcriptional regulators, LysR family</fullName>
    </submittedName>
</protein>
<reference evidence="2" key="1">
    <citation type="submission" date="2015-10" db="EMBL/GenBank/DDBJ databases">
        <authorList>
            <person name="Gilbert D.G."/>
        </authorList>
    </citation>
    <scope>NUCLEOTIDE SEQUENCE</scope>
    <source>
        <strain evidence="2">Phyl III-seqv23</strain>
    </source>
</reference>
<organism evidence="2">
    <name type="scientific">Ralstonia solanacearum</name>
    <name type="common">Pseudomonas solanacearum</name>
    <dbReference type="NCBI Taxonomy" id="305"/>
    <lineage>
        <taxon>Bacteria</taxon>
        <taxon>Pseudomonadati</taxon>
        <taxon>Pseudomonadota</taxon>
        <taxon>Betaproteobacteria</taxon>
        <taxon>Burkholderiales</taxon>
        <taxon>Burkholderiaceae</taxon>
        <taxon>Ralstonia</taxon>
        <taxon>Ralstonia solanacearum species complex</taxon>
    </lineage>
</organism>
<dbReference type="EMBL" id="LN899819">
    <property type="protein sequence ID" value="CUV13927.1"/>
    <property type="molecule type" value="Genomic_DNA"/>
</dbReference>
<sequence length="84" mass="9086">MQEVIELDELQAMVQLVARGQGVALVPRTLAQGAWPAGVRAVPLGDDAFYREIGLVERPRHSRQAIAGRLADRIDAAARRGEGV</sequence>
<evidence type="ECO:0000259" key="1">
    <source>
        <dbReference type="Pfam" id="PF03466"/>
    </source>
</evidence>
<gene>
    <name evidence="2" type="ORF">RUN39_v1_660003</name>
</gene>
<evidence type="ECO:0000313" key="2">
    <source>
        <dbReference type="EMBL" id="CUV13927.1"/>
    </source>
</evidence>
<name>A0A0S4TV46_RALSL</name>
<feature type="domain" description="LysR substrate-binding" evidence="1">
    <location>
        <begin position="2"/>
        <end position="76"/>
    </location>
</feature>
<dbReference type="InterPro" id="IPR005119">
    <property type="entry name" value="LysR_subst-bd"/>
</dbReference>
<dbReference type="Gene3D" id="3.40.190.10">
    <property type="entry name" value="Periplasmic binding protein-like II"/>
    <property type="match status" value="2"/>
</dbReference>
<proteinExistence type="predicted"/>
<dbReference type="AlphaFoldDB" id="A0A0S4TV46"/>